<keyword evidence="2 6" id="KW-0812">Transmembrane</keyword>
<dbReference type="InterPro" id="IPR011043">
    <property type="entry name" value="Gal_Oxase/kelch_b-propeller"/>
</dbReference>
<accession>A0AAV9XBJ5</accession>
<dbReference type="InterPro" id="IPR051694">
    <property type="entry name" value="Immunoregulatory_rcpt-like"/>
</dbReference>
<organism evidence="7 8">
    <name type="scientific">Orbilia ellipsospora</name>
    <dbReference type="NCBI Taxonomy" id="2528407"/>
    <lineage>
        <taxon>Eukaryota</taxon>
        <taxon>Fungi</taxon>
        <taxon>Dikarya</taxon>
        <taxon>Ascomycota</taxon>
        <taxon>Pezizomycotina</taxon>
        <taxon>Orbiliomycetes</taxon>
        <taxon>Orbiliales</taxon>
        <taxon>Orbiliaceae</taxon>
        <taxon>Orbilia</taxon>
    </lineage>
</organism>
<sequence>MSAGKAYWGLKFIRNLQTTIIDNTLWMDGGEVLPTAVANFSNSTTEALYQPNPYLFSLDLSQAITISGDGQDNDVDTLYSNGRLKVLQKPSSAGTSAGGALFNYLWSDPSGDTTKFVEFGGRTSSGIKPTDPLYTYDALSGNFDSLPLNVQNDSLSSGYLNPHNGASAQSPDGMAYYLGGMDSNGQYLKQLVKLDLTTGDISVEATGAMPPIVGSQLTWYPIGKKGVLVSIGGESLDSKGRIATMPMSNIWVYDILSATWYSQTATAADKTQGFPLDRKYFCAVAPSFTTAQSSYEFILHGGHRTLSDSVFKLDDIWALTLPTFQWIQYYYGATGLTNGYGGYNVSCAIPNNHYFMVVSTHGFGEDFANYPFAWFDLEGLSWGNYDPTVKGYTPPQIVQSTVSGRKVPDSWDSSALENVFAQAYTSGYQAPVATATSATSSPTSTNTATSSTAPVNNNNSSKSNTAAVAAGASVGAVVFIALCAFVWWFLLRRKNRKQLPDVPYVPTNDGCGRKPASELQGTLNISELPHGQVPVEIDGHYSPQTPEYKAPLRYSSDNIMELPADTR</sequence>
<evidence type="ECO:0008006" key="9">
    <source>
        <dbReference type="Google" id="ProtNLM"/>
    </source>
</evidence>
<evidence type="ECO:0000256" key="2">
    <source>
        <dbReference type="ARBA" id="ARBA00022692"/>
    </source>
</evidence>
<feature type="region of interest" description="Disordered" evidence="5">
    <location>
        <begin position="436"/>
        <end position="463"/>
    </location>
</feature>
<dbReference type="AlphaFoldDB" id="A0AAV9XBJ5"/>
<evidence type="ECO:0000256" key="4">
    <source>
        <dbReference type="ARBA" id="ARBA00023136"/>
    </source>
</evidence>
<comment type="caution">
    <text evidence="7">The sequence shown here is derived from an EMBL/GenBank/DDBJ whole genome shotgun (WGS) entry which is preliminary data.</text>
</comment>
<dbReference type="InterPro" id="IPR015915">
    <property type="entry name" value="Kelch-typ_b-propeller"/>
</dbReference>
<name>A0AAV9XBJ5_9PEZI</name>
<comment type="subcellular location">
    <subcellularLocation>
        <location evidence="1">Membrane</location>
        <topology evidence="1">Single-pass membrane protein</topology>
    </subcellularLocation>
</comment>
<keyword evidence="4 6" id="KW-0472">Membrane</keyword>
<protein>
    <recommendedName>
        <fullName evidence="9">Kelch repeat protein</fullName>
    </recommendedName>
</protein>
<dbReference type="PANTHER" id="PTHR15549">
    <property type="entry name" value="PAIRED IMMUNOGLOBULIN-LIKE TYPE 2 RECEPTOR"/>
    <property type="match status" value="1"/>
</dbReference>
<dbReference type="Proteomes" id="UP001365542">
    <property type="component" value="Unassembled WGS sequence"/>
</dbReference>
<keyword evidence="8" id="KW-1185">Reference proteome</keyword>
<evidence type="ECO:0000313" key="8">
    <source>
        <dbReference type="Proteomes" id="UP001365542"/>
    </source>
</evidence>
<dbReference type="GO" id="GO:0016020">
    <property type="term" value="C:membrane"/>
    <property type="evidence" value="ECO:0007669"/>
    <property type="project" value="UniProtKB-SubCell"/>
</dbReference>
<evidence type="ECO:0000256" key="5">
    <source>
        <dbReference type="SAM" id="MobiDB-lite"/>
    </source>
</evidence>
<evidence type="ECO:0000256" key="1">
    <source>
        <dbReference type="ARBA" id="ARBA00004167"/>
    </source>
</evidence>
<gene>
    <name evidence="7" type="ORF">TWF694_009693</name>
</gene>
<evidence type="ECO:0000313" key="7">
    <source>
        <dbReference type="EMBL" id="KAK6539470.1"/>
    </source>
</evidence>
<keyword evidence="3 6" id="KW-1133">Transmembrane helix</keyword>
<dbReference type="PANTHER" id="PTHR15549:SF26">
    <property type="entry name" value="AXIAL BUDDING PATTERN PROTEIN 2-RELATED"/>
    <property type="match status" value="1"/>
</dbReference>
<reference evidence="7 8" key="1">
    <citation type="submission" date="2019-10" db="EMBL/GenBank/DDBJ databases">
        <authorList>
            <person name="Palmer J.M."/>
        </authorList>
    </citation>
    <scope>NUCLEOTIDE SEQUENCE [LARGE SCALE GENOMIC DNA]</scope>
    <source>
        <strain evidence="7 8">TWF694</strain>
    </source>
</reference>
<dbReference type="SUPFAM" id="SSF50965">
    <property type="entry name" value="Galactose oxidase, central domain"/>
    <property type="match status" value="1"/>
</dbReference>
<feature type="transmembrane region" description="Helical" evidence="6">
    <location>
        <begin position="466"/>
        <end position="490"/>
    </location>
</feature>
<evidence type="ECO:0000256" key="6">
    <source>
        <dbReference type="SAM" id="Phobius"/>
    </source>
</evidence>
<proteinExistence type="predicted"/>
<dbReference type="EMBL" id="JAVHJO010000006">
    <property type="protein sequence ID" value="KAK6539470.1"/>
    <property type="molecule type" value="Genomic_DNA"/>
</dbReference>
<dbReference type="Gene3D" id="2.120.10.80">
    <property type="entry name" value="Kelch-type beta propeller"/>
    <property type="match status" value="1"/>
</dbReference>
<dbReference type="GO" id="GO:0071944">
    <property type="term" value="C:cell periphery"/>
    <property type="evidence" value="ECO:0007669"/>
    <property type="project" value="UniProtKB-ARBA"/>
</dbReference>
<evidence type="ECO:0000256" key="3">
    <source>
        <dbReference type="ARBA" id="ARBA00022989"/>
    </source>
</evidence>